<evidence type="ECO:0000313" key="2">
    <source>
        <dbReference type="EMBL" id="BAA79109.2"/>
    </source>
</evidence>
<keyword evidence="3" id="KW-1185">Reference proteome</keyword>
<dbReference type="InterPro" id="IPR001387">
    <property type="entry name" value="Cro/C1-type_HTH"/>
</dbReference>
<dbReference type="CDD" id="cd00093">
    <property type="entry name" value="HTH_XRE"/>
    <property type="match status" value="1"/>
</dbReference>
<dbReference type="InterPro" id="IPR010982">
    <property type="entry name" value="Lambda_DNA-bd_dom_sf"/>
</dbReference>
<organism evidence="2 3">
    <name type="scientific">Aeropyrum pernix (strain ATCC 700893 / DSM 11879 / JCM 9820 / NBRC 100138 / K1)</name>
    <dbReference type="NCBI Taxonomy" id="272557"/>
    <lineage>
        <taxon>Archaea</taxon>
        <taxon>Thermoproteota</taxon>
        <taxon>Thermoprotei</taxon>
        <taxon>Desulfurococcales</taxon>
        <taxon>Desulfurococcaceae</taxon>
        <taxon>Aeropyrum</taxon>
    </lineage>
</organism>
<accession>Q9YFQ2</accession>
<dbReference type="EMBL" id="BA000002">
    <property type="protein sequence ID" value="BAA79109.2"/>
    <property type="molecule type" value="Genomic_DNA"/>
</dbReference>
<dbReference type="SMART" id="SM00530">
    <property type="entry name" value="HTH_XRE"/>
    <property type="match status" value="1"/>
</dbReference>
<dbReference type="Pfam" id="PF13560">
    <property type="entry name" value="HTH_31"/>
    <property type="match status" value="1"/>
</dbReference>
<dbReference type="STRING" id="272557.APE_0197.1"/>
<evidence type="ECO:0000313" key="3">
    <source>
        <dbReference type="Proteomes" id="UP000002518"/>
    </source>
</evidence>
<dbReference type="eggNOG" id="arCOG04060">
    <property type="taxonomic scope" value="Archaea"/>
</dbReference>
<dbReference type="KEGG" id="ape:APE_0197.1"/>
<name>Q9YFQ2_AERPE</name>
<evidence type="ECO:0000259" key="1">
    <source>
        <dbReference type="PROSITE" id="PS50943"/>
    </source>
</evidence>
<dbReference type="SUPFAM" id="SSF47413">
    <property type="entry name" value="lambda repressor-like DNA-binding domains"/>
    <property type="match status" value="1"/>
</dbReference>
<dbReference type="PIR" id="C72776">
    <property type="entry name" value="C72776"/>
</dbReference>
<gene>
    <name evidence="2" type="ordered locus">APE_0197.1</name>
</gene>
<dbReference type="Gene3D" id="1.10.260.40">
    <property type="entry name" value="lambda repressor-like DNA-binding domains"/>
    <property type="match status" value="1"/>
</dbReference>
<reference evidence="2 3" key="1">
    <citation type="journal article" date="1999" name="DNA Res.">
        <title>Complete genome sequence of an aerobic hyper-thermophilic crenarchaeon, Aeropyrum pernix K1.</title>
        <authorList>
            <person name="Kawarabayasi Y."/>
            <person name="Hino Y."/>
            <person name="Horikawa H."/>
            <person name="Yamazaki S."/>
            <person name="Haikawa Y."/>
            <person name="Jin-no K."/>
            <person name="Takahashi M."/>
            <person name="Sekine M."/>
            <person name="Baba S."/>
            <person name="Ankai A."/>
            <person name="Kosugi H."/>
            <person name="Hosoyama A."/>
            <person name="Fukui S."/>
            <person name="Nagai Y."/>
            <person name="Nishijima K."/>
            <person name="Nakazawa H."/>
            <person name="Takamiya M."/>
            <person name="Masuda S."/>
            <person name="Funahashi T."/>
            <person name="Tanaka T."/>
            <person name="Kudoh Y."/>
            <person name="Yamazaki J."/>
            <person name="Kushida N."/>
            <person name="Oguchi A."/>
            <person name="Aoki K."/>
            <person name="Kubota K."/>
            <person name="Nakamura Y."/>
            <person name="Nomura N."/>
            <person name="Sako Y."/>
            <person name="Kikuchi H."/>
        </authorList>
    </citation>
    <scope>NUCLEOTIDE SEQUENCE [LARGE SCALE GENOMIC DNA]</scope>
    <source>
        <strain evidence="3">ATCC 700893 / DSM 11879 / JCM 9820 / NBRC 100138 / K1</strain>
    </source>
</reference>
<proteinExistence type="predicted"/>
<dbReference type="GeneID" id="1445719"/>
<sequence length="255" mass="28169">MSHHRGVFSESPVDSDYASRLVAIRIAGDIIYSRDFGEALRKWREYFEVSQSEIAREMGVTASVISDYEKSRRTPGAVFIKRFVDSLISIDAKRGWKKTKDLAMLAGTVPGAIVDMREFEKPLTVGELSSVVEGVILGFKDAARSVYGYTLVDSVKAILSLSGLQFTVLFGLNPQRAIVFTKSTTGRSPMVAVRTSPLKPAVVIVHGPGRNVDRLAIEIAKADRVPLVVSQLDSEEELASRLRSLTMQRRFTPHP</sequence>
<dbReference type="PROSITE" id="PS50943">
    <property type="entry name" value="HTH_CROC1"/>
    <property type="match status" value="1"/>
</dbReference>
<dbReference type="Proteomes" id="UP000002518">
    <property type="component" value="Chromosome"/>
</dbReference>
<dbReference type="AlphaFoldDB" id="Q9YFQ2"/>
<feature type="domain" description="HTH cro/C1-type" evidence="1">
    <location>
        <begin position="40"/>
        <end position="93"/>
    </location>
</feature>
<dbReference type="InterPro" id="IPR017271">
    <property type="entry name" value="Tscrpt_reg_HTH_MJ1545_prd"/>
</dbReference>
<dbReference type="EnsemblBacteria" id="BAA79109">
    <property type="protein sequence ID" value="BAA79109"/>
    <property type="gene ID" value="APE_0197.1"/>
</dbReference>
<dbReference type="RefSeq" id="WP_010865560.1">
    <property type="nucleotide sequence ID" value="NC_000854.2"/>
</dbReference>
<dbReference type="PIRSF" id="PIRSF037724">
    <property type="entry name" value="TF_HTH_MJ1545_prd"/>
    <property type="match status" value="1"/>
</dbReference>
<protein>
    <submittedName>
        <fullName evidence="2">HTH-type transcriptional regulator</fullName>
    </submittedName>
</protein>
<dbReference type="GO" id="GO:0003677">
    <property type="term" value="F:DNA binding"/>
    <property type="evidence" value="ECO:0007669"/>
    <property type="project" value="InterPro"/>
</dbReference>